<dbReference type="SUPFAM" id="SSF49410">
    <property type="entry name" value="Alpha-macroglobulin receptor domain"/>
    <property type="match status" value="1"/>
</dbReference>
<evidence type="ECO:0000259" key="6">
    <source>
        <dbReference type="PROSITE" id="PS01178"/>
    </source>
</evidence>
<dbReference type="Pfam" id="PF01821">
    <property type="entry name" value="ANATO"/>
    <property type="match status" value="1"/>
</dbReference>
<dbReference type="Pfam" id="PF01835">
    <property type="entry name" value="MG2"/>
    <property type="match status" value="1"/>
</dbReference>
<dbReference type="Pfam" id="PF17790">
    <property type="entry name" value="MG1"/>
    <property type="match status" value="1"/>
</dbReference>
<sequence length="1588" mass="176023">VLMWVDPGVWVLPPMMAGVPRVTMVTPAVLRLETEEQVVVEAPGLTAPAEATLLVQDFPLKRHVLYQIRVPLSPAEGMLATTTIKVCHHPCVISLPVTAPSLAQVSLEKVLLVSFQSGHIFVQTDKPIYTPGSIVLCRLFALDHLMKPVAKTVIVEVKTPDNVIIKQTSVSSPMKTGIFSLNHNLPSIVRDVRGPGLVSRSMVRWGGAPQKPGSLVLDALGPLGVCPTVLPSFEVVLEPEEKFLYIDRNEDFRVSIIARYLYGKHLQGTAFVLFGVMVDDEKKSIPQSLRRVIDGNGEAVLPMAMLRQRFANYQELVGHSLYVSVTVITESGSDMVEAQRSGIHIVTSPYTIHFTHTPKYFKPGMPFDLTVYVTNPDESPAPRVTVKADGFQGLVSTQRDGTAKLVLNMPANKNTVPITVRTAQPGLPPDRQASRQMTATAYHSQGGSGNFLHLAVGTIELQPGDNLAVNFHLKSNSNSVRDSVQYFTYLIMSKGRIVRVGRQRHEAGQTLVTMSLPVTAELIPSFRIVAYYFVMPGEIVADSIWVDVKDTCMGTLVVKGATEADNRVHDPGTPMRLRIEGDHNAHVGLVAVDKGVFVLNKNKLTQSKVWDTVEKSDIGCTPGSGKDNVGVFADAGLSLITNVKIATAFGTGCQLGASVPAAAEYTDKVLRKCCEDGMKENPMGHSCEHRTNYIQDGEACVRAFLDCCNYIKGIRDQKQHEFLELARSEAEDDFLAEEDITSRSLFPESWLWQVEQLTEQPNELGISTKTLPVYLKDSITTWEVLAISLSPTKGLCVADPYEITVMKEFFIDLRLPYSVVRNEQVEIRAVLYNYWLHDITVRVELMHNPAVCSASTSKARYQQIIKLKAQSSWAVPFVIVPLQLGLHDIEVKGAVRGKDVADGVKKKLKVVPEGVRLEKTVKIVELDPKKKGEEKVRAANISDIVPNTESDTRVSIQGNPVSIMVEKAIDGDKLKHLIVTPSGCGEQNMIGMTPTVIATHYLDSTLQWESLGVDRRTEAINLITKGYTQQLAYRKPDGSFSTFKSSASSTWLTAYVVKVFSMAIKLINIEPEVICGAVKWLILEKQKPDGIFQEDAPVVHKPMLGGYQGAEPEVSLTAFVVVALQEAREVCRNHVNVSGPVLNPRWGERGQLAPGRSWEERNARTYNIEGTSYALLALLQMEKVEQTGPVARWLAQQNYFGGGYGSTQATIMVFQALAQYQLATPRQLELNLDVSVLLPRRASAITYRIENRNALVARSAETKFNEDFTVKAEGTGKGTMTVVTIYNAKIPEKDNKCDSFDLQVQVEDLGTGRWPQPCPHRHLDNVDATMSILDVSMLTGFTPDLQDLKRVSAGTWGHTGGPRGDTRSLCHRVSLCPPCPCISHKAEECFSFRAHQRFQVGLIQPASVSVYSYYKIDDRCTRFYHPDKSGGKLSKICHGDVCRCAEENCFMRQKHDVPITVDQRIERACEPGVDYGGTWGTWWTRWTWATWDHGRIMGDMGSWGDNRTFVSHKQCRDALRLQIGQDYLLWGLASDLWVTGSRFSYLIGKDTWLEAWPSEAACQEPDLQPLCQDFVEFAEAMTMFGCPS</sequence>
<dbReference type="InterPro" id="IPR002890">
    <property type="entry name" value="MG2"/>
</dbReference>
<dbReference type="InterPro" id="IPR050473">
    <property type="entry name" value="A2M/Complement_sys"/>
</dbReference>
<organism evidence="8 9">
    <name type="scientific">Otus sunia</name>
    <name type="common">Oriental scops-owl</name>
    <dbReference type="NCBI Taxonomy" id="257818"/>
    <lineage>
        <taxon>Eukaryota</taxon>
        <taxon>Metazoa</taxon>
        <taxon>Chordata</taxon>
        <taxon>Craniata</taxon>
        <taxon>Vertebrata</taxon>
        <taxon>Euteleostomi</taxon>
        <taxon>Archelosauria</taxon>
        <taxon>Archosauria</taxon>
        <taxon>Dinosauria</taxon>
        <taxon>Saurischia</taxon>
        <taxon>Theropoda</taxon>
        <taxon>Coelurosauria</taxon>
        <taxon>Aves</taxon>
        <taxon>Neognathae</taxon>
        <taxon>Neoaves</taxon>
        <taxon>Telluraves</taxon>
        <taxon>Strigiformes</taxon>
        <taxon>Strigidae</taxon>
        <taxon>Otus</taxon>
    </lineage>
</organism>
<evidence type="ECO:0000256" key="5">
    <source>
        <dbReference type="ARBA" id="ARBA00023157"/>
    </source>
</evidence>
<keyword evidence="9" id="KW-1185">Reference proteome</keyword>
<dbReference type="PANTHER" id="PTHR11412">
    <property type="entry name" value="MACROGLOBULIN / COMPLEMENT"/>
    <property type="match status" value="1"/>
</dbReference>
<evidence type="ECO:0000256" key="1">
    <source>
        <dbReference type="ARBA" id="ARBA00004613"/>
    </source>
</evidence>
<dbReference type="FunFam" id="2.60.40.1930:FF:000008">
    <property type="entry name" value="Complement C3"/>
    <property type="match status" value="1"/>
</dbReference>
<dbReference type="SUPFAM" id="SSF50242">
    <property type="entry name" value="TIMP-like"/>
    <property type="match status" value="1"/>
</dbReference>
<dbReference type="GO" id="GO:0006956">
    <property type="term" value="P:complement activation"/>
    <property type="evidence" value="ECO:0007669"/>
    <property type="project" value="InterPro"/>
</dbReference>
<dbReference type="InterPro" id="IPR047565">
    <property type="entry name" value="Alpha-macroglob_thiol-ester_cl"/>
</dbReference>
<comment type="subcellular location">
    <subcellularLocation>
        <location evidence="1">Secreted</location>
    </subcellularLocation>
</comment>
<dbReference type="Pfam" id="PF00207">
    <property type="entry name" value="A2M"/>
    <property type="match status" value="1"/>
</dbReference>
<feature type="domain" description="NTR" evidence="7">
    <location>
        <begin position="1420"/>
        <end position="1586"/>
    </location>
</feature>
<dbReference type="Pfam" id="PF07703">
    <property type="entry name" value="A2M_BRD"/>
    <property type="match status" value="1"/>
</dbReference>
<dbReference type="Ensembl" id="ENSOSUT00000014033.1">
    <property type="protein sequence ID" value="ENSOSUP00000013579.1"/>
    <property type="gene ID" value="ENSOSUG00000006243.1"/>
</dbReference>
<dbReference type="InterPro" id="IPR040839">
    <property type="entry name" value="MG4"/>
</dbReference>
<dbReference type="InterPro" id="IPR008930">
    <property type="entry name" value="Terpenoid_cyclase/PrenylTrfase"/>
</dbReference>
<evidence type="ECO:0000256" key="2">
    <source>
        <dbReference type="ARBA" id="ARBA00022525"/>
    </source>
</evidence>
<dbReference type="Gene3D" id="1.50.10.20">
    <property type="match status" value="2"/>
</dbReference>
<dbReference type="FunFam" id="6.20.50.160:FF:000003">
    <property type="entry name" value="Complement C3"/>
    <property type="match status" value="1"/>
</dbReference>
<dbReference type="Gene3D" id="2.20.130.20">
    <property type="match status" value="1"/>
</dbReference>
<dbReference type="InterPro" id="IPR041425">
    <property type="entry name" value="C3/4/5_MG1"/>
</dbReference>
<keyword evidence="5" id="KW-1015">Disulfide bond</keyword>
<dbReference type="InterPro" id="IPR001840">
    <property type="entry name" value="Anaphylatoxn_comp_syst_dom"/>
</dbReference>
<dbReference type="Pfam" id="PF21308">
    <property type="entry name" value="C3_CUB2"/>
    <property type="match status" value="1"/>
</dbReference>
<dbReference type="InterPro" id="IPR018933">
    <property type="entry name" value="Netrin_module_non-TIMP"/>
</dbReference>
<dbReference type="FunFam" id="2.60.40.1940:FF:000001">
    <property type="entry name" value="Complement component C3"/>
    <property type="match status" value="1"/>
</dbReference>
<dbReference type="Gene3D" id="2.40.50.120">
    <property type="match status" value="2"/>
</dbReference>
<dbReference type="Pfam" id="PF01759">
    <property type="entry name" value="NTR"/>
    <property type="match status" value="1"/>
</dbReference>
<dbReference type="PANTHER" id="PTHR11412:SF81">
    <property type="entry name" value="COMPLEMENT C3"/>
    <property type="match status" value="1"/>
</dbReference>
<reference evidence="8" key="1">
    <citation type="submission" date="2025-08" db="UniProtKB">
        <authorList>
            <consortium name="Ensembl"/>
        </authorList>
    </citation>
    <scope>IDENTIFICATION</scope>
</reference>
<protein>
    <submittedName>
        <fullName evidence="8">Complement C3</fullName>
    </submittedName>
</protein>
<dbReference type="SUPFAM" id="SSF47686">
    <property type="entry name" value="Anaphylotoxins (complement system)"/>
    <property type="match status" value="1"/>
</dbReference>
<dbReference type="Pfam" id="PF07678">
    <property type="entry name" value="TED_complement"/>
    <property type="match status" value="2"/>
</dbReference>
<dbReference type="PROSITE" id="PS01177">
    <property type="entry name" value="ANAPHYLATOXIN_1"/>
    <property type="match status" value="1"/>
</dbReference>
<dbReference type="InterPro" id="IPR011625">
    <property type="entry name" value="A2M_N_BRD"/>
</dbReference>
<dbReference type="PROSITE" id="PS00477">
    <property type="entry name" value="ALPHA_2_MACROGLOBULIN"/>
    <property type="match status" value="1"/>
</dbReference>
<evidence type="ECO:0000256" key="4">
    <source>
        <dbReference type="ARBA" id="ARBA00022966"/>
    </source>
</evidence>
<dbReference type="GO" id="GO:0004866">
    <property type="term" value="F:endopeptidase inhibitor activity"/>
    <property type="evidence" value="ECO:0007669"/>
    <property type="project" value="InterPro"/>
</dbReference>
<feature type="domain" description="Anaphylatoxin-like" evidence="6">
    <location>
        <begin position="673"/>
        <end position="708"/>
    </location>
</feature>
<dbReference type="SMART" id="SM00643">
    <property type="entry name" value="C345C"/>
    <property type="match status" value="1"/>
</dbReference>
<dbReference type="InterPro" id="IPR013783">
    <property type="entry name" value="Ig-like_fold"/>
</dbReference>
<dbReference type="Gene3D" id="2.60.40.1940">
    <property type="match status" value="1"/>
</dbReference>
<dbReference type="InterPro" id="IPR001599">
    <property type="entry name" value="Macroglobln_a2"/>
</dbReference>
<dbReference type="InterPro" id="IPR008993">
    <property type="entry name" value="TIMP-like_OB-fold"/>
</dbReference>
<dbReference type="InterPro" id="IPR041555">
    <property type="entry name" value="MG3"/>
</dbReference>
<keyword evidence="3" id="KW-0732">Signal</keyword>
<dbReference type="Gene3D" id="6.20.50.160">
    <property type="match status" value="1"/>
</dbReference>
<dbReference type="Pfam" id="PF07677">
    <property type="entry name" value="A2M_recep"/>
    <property type="match status" value="1"/>
</dbReference>
<keyword evidence="4" id="KW-0882">Thioester bond</keyword>
<dbReference type="SMART" id="SM00104">
    <property type="entry name" value="ANATO"/>
    <property type="match status" value="1"/>
</dbReference>
<dbReference type="InterPro" id="IPR011626">
    <property type="entry name" value="Alpha-macroglobulin_TED"/>
</dbReference>
<dbReference type="Gene3D" id="2.60.120.1540">
    <property type="match status" value="1"/>
</dbReference>
<dbReference type="InterPro" id="IPR036595">
    <property type="entry name" value="A-macroglobulin_rcpt-bd_sf"/>
</dbReference>
<dbReference type="SUPFAM" id="SSF48239">
    <property type="entry name" value="Terpenoid cyclases/Protein prenyltransferases"/>
    <property type="match status" value="1"/>
</dbReference>
<dbReference type="PROSITE" id="PS50189">
    <property type="entry name" value="NTR"/>
    <property type="match status" value="1"/>
</dbReference>
<name>A0A8C8B2K2_9STRI</name>
<evidence type="ECO:0000313" key="8">
    <source>
        <dbReference type="Ensembl" id="ENSOSUP00000013579.1"/>
    </source>
</evidence>
<dbReference type="CDD" id="cd02896">
    <property type="entry name" value="complement_C3_C4_C5"/>
    <property type="match status" value="1"/>
</dbReference>
<dbReference type="FunFam" id="2.60.40.10:FF:001013">
    <property type="entry name" value="Complement C3"/>
    <property type="match status" value="1"/>
</dbReference>
<dbReference type="Gene3D" id="1.20.50.70">
    <property type="match status" value="1"/>
</dbReference>
<dbReference type="InterPro" id="IPR048848">
    <property type="entry name" value="C3_CUB2"/>
</dbReference>
<dbReference type="SMART" id="SM01360">
    <property type="entry name" value="A2M"/>
    <property type="match status" value="1"/>
</dbReference>
<dbReference type="InterPro" id="IPR018081">
    <property type="entry name" value="Anaphylatoxin_comp_syst"/>
</dbReference>
<dbReference type="Pfam" id="PF17789">
    <property type="entry name" value="MG4"/>
    <property type="match status" value="1"/>
</dbReference>
<dbReference type="CDD" id="cd00017">
    <property type="entry name" value="ANATO"/>
    <property type="match status" value="1"/>
</dbReference>
<dbReference type="Proteomes" id="UP000694552">
    <property type="component" value="Unplaced"/>
</dbReference>
<proteinExistence type="predicted"/>
<dbReference type="Gene3D" id="2.60.40.1930">
    <property type="match status" value="3"/>
</dbReference>
<evidence type="ECO:0000256" key="3">
    <source>
        <dbReference type="ARBA" id="ARBA00022729"/>
    </source>
</evidence>
<keyword evidence="2" id="KW-0964">Secreted</keyword>
<reference evidence="8" key="2">
    <citation type="submission" date="2025-09" db="UniProtKB">
        <authorList>
            <consortium name="Ensembl"/>
        </authorList>
    </citation>
    <scope>IDENTIFICATION</scope>
</reference>
<dbReference type="PRINTS" id="PR00004">
    <property type="entry name" value="ANAPHYLATOXN"/>
</dbReference>
<dbReference type="InterPro" id="IPR001134">
    <property type="entry name" value="Netrin_domain"/>
</dbReference>
<dbReference type="FunFam" id="2.40.50.120:FF:000013">
    <property type="entry name" value="Complement C3"/>
    <property type="match status" value="1"/>
</dbReference>
<dbReference type="GO" id="GO:0005615">
    <property type="term" value="C:extracellular space"/>
    <property type="evidence" value="ECO:0007669"/>
    <property type="project" value="InterPro"/>
</dbReference>
<dbReference type="SMART" id="SM01419">
    <property type="entry name" value="Thiol-ester_cl"/>
    <property type="match status" value="1"/>
</dbReference>
<dbReference type="PROSITE" id="PS01178">
    <property type="entry name" value="ANAPHYLATOXIN_2"/>
    <property type="match status" value="1"/>
</dbReference>
<accession>A0A8C8B2K2</accession>
<evidence type="ECO:0000313" key="9">
    <source>
        <dbReference type="Proteomes" id="UP000694552"/>
    </source>
</evidence>
<dbReference type="SMART" id="SM01361">
    <property type="entry name" value="A2M_recep"/>
    <property type="match status" value="1"/>
</dbReference>
<dbReference type="Gene3D" id="1.20.91.20">
    <property type="entry name" value="Anaphylotoxins (complement system)"/>
    <property type="match status" value="1"/>
</dbReference>
<dbReference type="Gene3D" id="2.60.40.10">
    <property type="entry name" value="Immunoglobulins"/>
    <property type="match status" value="2"/>
</dbReference>
<dbReference type="Gene3D" id="2.20.210.20">
    <property type="match status" value="1"/>
</dbReference>
<dbReference type="FunFam" id="2.20.130.20:FF:000001">
    <property type="entry name" value="Complement C3"/>
    <property type="match status" value="1"/>
</dbReference>
<dbReference type="InterPro" id="IPR049466">
    <property type="entry name" value="C3_CUB1"/>
</dbReference>
<dbReference type="Gene3D" id="2.60.40.690">
    <property type="entry name" value="Alpha-macroglobulin, receptor-binding domain"/>
    <property type="match status" value="1"/>
</dbReference>
<evidence type="ECO:0000259" key="7">
    <source>
        <dbReference type="PROSITE" id="PS50189"/>
    </source>
</evidence>
<dbReference type="FunFam" id="2.60.40.10:FF:000155">
    <property type="entry name" value="complement C3 isoform X1"/>
    <property type="match status" value="1"/>
</dbReference>
<dbReference type="Pfam" id="PF21406">
    <property type="entry name" value="C3_CUB1"/>
    <property type="match status" value="1"/>
</dbReference>
<dbReference type="GO" id="GO:0006954">
    <property type="term" value="P:inflammatory response"/>
    <property type="evidence" value="ECO:0007669"/>
    <property type="project" value="InterPro"/>
</dbReference>
<dbReference type="InterPro" id="IPR009048">
    <property type="entry name" value="A-macroglobulin_rcpt-bd"/>
</dbReference>
<dbReference type="InterPro" id="IPR019742">
    <property type="entry name" value="MacrogloblnA2_CS"/>
</dbReference>
<dbReference type="InterPro" id="IPR000020">
    <property type="entry name" value="Anaphylatoxin/fibulin"/>
</dbReference>
<dbReference type="Pfam" id="PF17791">
    <property type="entry name" value="MG3"/>
    <property type="match status" value="1"/>
</dbReference>
<dbReference type="SMART" id="SM01359">
    <property type="entry name" value="A2M_N_2"/>
    <property type="match status" value="1"/>
</dbReference>